<proteinExistence type="predicted"/>
<sequence>MSFNSSSFFSIGEDTFANRKNRNILPSLTNNNNNNDVGNVTVSNIDERSIYPETLLSHNLSSHQISPYIPIKSLIESPFKSVHAQSTPFKDPNNAESNLKLKIRAHQQNFQDSMNTMQSSFNIANKQVSKETYLNSAFNSKRSVTRDTSNTNIIPLESFRNTNLTNYNKYTVVNNGKNTGHSVTQDLDNPYFIEALGRIVNKESEIRKLLYTVLVFLIYKFLRSIIRLFVYSNPIIGNFFNNFAIKMENFGDKLNNENISITIKWFSSFFTFENILKMSYNIERVLTCLIGLILITSLYRLLKPQDKCLDLPLTKAQRKILGLSLNEDYLNKQHGDSNNSNINNDDDEYEEDAMMKKLLSTSPQRMNQPIRIVMPENKGLDDVMGSLNSLAINSNNKVNSSTNFGNINWNSRMKQKGHNIVSNKADNLENIKN</sequence>
<dbReference type="GO" id="GO:0070762">
    <property type="term" value="C:nuclear pore transmembrane ring"/>
    <property type="evidence" value="ECO:0007669"/>
    <property type="project" value="TreeGrafter"/>
</dbReference>
<dbReference type="PANTHER" id="PTHR28003">
    <property type="entry name" value="NUCLEOPORIN POM34"/>
    <property type="match status" value="1"/>
</dbReference>
<dbReference type="AlphaFoldDB" id="A0A9P6WHV5"/>
<reference evidence="1" key="1">
    <citation type="submission" date="2020-11" db="EMBL/GenBank/DDBJ databases">
        <title>Kefir isolates.</title>
        <authorList>
            <person name="Marcisauskas S."/>
            <person name="Kim Y."/>
            <person name="Blasche S."/>
        </authorList>
    </citation>
    <scope>NUCLEOTIDE SEQUENCE</scope>
    <source>
        <strain evidence="1">Olga-1</strain>
    </source>
</reference>
<organism evidence="1 2">
    <name type="scientific">Pichia californica</name>
    <dbReference type="NCBI Taxonomy" id="460514"/>
    <lineage>
        <taxon>Eukaryota</taxon>
        <taxon>Fungi</taxon>
        <taxon>Dikarya</taxon>
        <taxon>Ascomycota</taxon>
        <taxon>Saccharomycotina</taxon>
        <taxon>Pichiomycetes</taxon>
        <taxon>Pichiales</taxon>
        <taxon>Pichiaceae</taxon>
        <taxon>Pichia</taxon>
    </lineage>
</organism>
<name>A0A9P6WHV5_9ASCO</name>
<protein>
    <submittedName>
        <fullName evidence="1">Uncharacterized protein</fullName>
    </submittedName>
</protein>
<dbReference type="GO" id="GO:0006606">
    <property type="term" value="P:protein import into nucleus"/>
    <property type="evidence" value="ECO:0007669"/>
    <property type="project" value="TreeGrafter"/>
</dbReference>
<dbReference type="Pfam" id="PF08058">
    <property type="entry name" value="NPCC"/>
    <property type="match status" value="1"/>
</dbReference>
<dbReference type="PANTHER" id="PTHR28003:SF1">
    <property type="entry name" value="NUCLEOPORIN POM34"/>
    <property type="match status" value="1"/>
</dbReference>
<feature type="non-terminal residue" evidence="1">
    <location>
        <position position="433"/>
    </location>
</feature>
<evidence type="ECO:0000313" key="2">
    <source>
        <dbReference type="Proteomes" id="UP000697127"/>
    </source>
</evidence>
<dbReference type="EMBL" id="PUHW01000556">
    <property type="protein sequence ID" value="KAG0686377.1"/>
    <property type="molecule type" value="Genomic_DNA"/>
</dbReference>
<keyword evidence="2" id="KW-1185">Reference proteome</keyword>
<accession>A0A9P6WHV5</accession>
<evidence type="ECO:0000313" key="1">
    <source>
        <dbReference type="EMBL" id="KAG0686377.1"/>
    </source>
</evidence>
<dbReference type="Proteomes" id="UP000697127">
    <property type="component" value="Unassembled WGS sequence"/>
</dbReference>
<dbReference type="InterPro" id="IPR012578">
    <property type="entry name" value="Nucl_pore_cmplx"/>
</dbReference>
<dbReference type="GO" id="GO:0005640">
    <property type="term" value="C:nuclear outer membrane"/>
    <property type="evidence" value="ECO:0007669"/>
    <property type="project" value="TreeGrafter"/>
</dbReference>
<gene>
    <name evidence="1" type="ORF">C6P40_004271</name>
</gene>
<comment type="caution">
    <text evidence="1">The sequence shown here is derived from an EMBL/GenBank/DDBJ whole genome shotgun (WGS) entry which is preliminary data.</text>
</comment>
<dbReference type="OrthoDB" id="429932at2759"/>
<dbReference type="GO" id="GO:0030474">
    <property type="term" value="P:spindle pole body duplication"/>
    <property type="evidence" value="ECO:0007669"/>
    <property type="project" value="TreeGrafter"/>
</dbReference>